<evidence type="ECO:0000256" key="2">
    <source>
        <dbReference type="ARBA" id="ARBA00022741"/>
    </source>
</evidence>
<evidence type="ECO:0000256" key="1">
    <source>
        <dbReference type="ARBA" id="ARBA00022701"/>
    </source>
</evidence>
<dbReference type="SMART" id="SM00129">
    <property type="entry name" value="KISc"/>
    <property type="match status" value="1"/>
</dbReference>
<dbReference type="GO" id="GO:0003777">
    <property type="term" value="F:microtubule motor activity"/>
    <property type="evidence" value="ECO:0007669"/>
    <property type="project" value="InterPro"/>
</dbReference>
<keyword evidence="3 5" id="KW-0067">ATP-binding</keyword>
<dbReference type="InterPro" id="IPR027640">
    <property type="entry name" value="Kinesin-like_fam"/>
</dbReference>
<reference evidence="9 10" key="1">
    <citation type="journal article" date="2019" name="Nat. Ecol. Evol.">
        <title>Megaphylogeny resolves global patterns of mushroom evolution.</title>
        <authorList>
            <person name="Varga T."/>
            <person name="Krizsan K."/>
            <person name="Foldi C."/>
            <person name="Dima B."/>
            <person name="Sanchez-Garcia M."/>
            <person name="Sanchez-Ramirez S."/>
            <person name="Szollosi G.J."/>
            <person name="Szarkandi J.G."/>
            <person name="Papp V."/>
            <person name="Albert L."/>
            <person name="Andreopoulos W."/>
            <person name="Angelini C."/>
            <person name="Antonin V."/>
            <person name="Barry K.W."/>
            <person name="Bougher N.L."/>
            <person name="Buchanan P."/>
            <person name="Buyck B."/>
            <person name="Bense V."/>
            <person name="Catcheside P."/>
            <person name="Chovatia M."/>
            <person name="Cooper J."/>
            <person name="Damon W."/>
            <person name="Desjardin D."/>
            <person name="Finy P."/>
            <person name="Geml J."/>
            <person name="Haridas S."/>
            <person name="Hughes K."/>
            <person name="Justo A."/>
            <person name="Karasinski D."/>
            <person name="Kautmanova I."/>
            <person name="Kiss B."/>
            <person name="Kocsube S."/>
            <person name="Kotiranta H."/>
            <person name="LaButti K.M."/>
            <person name="Lechner B.E."/>
            <person name="Liimatainen K."/>
            <person name="Lipzen A."/>
            <person name="Lukacs Z."/>
            <person name="Mihaltcheva S."/>
            <person name="Morgado L.N."/>
            <person name="Niskanen T."/>
            <person name="Noordeloos M.E."/>
            <person name="Ohm R.A."/>
            <person name="Ortiz-Santana B."/>
            <person name="Ovrebo C."/>
            <person name="Racz N."/>
            <person name="Riley R."/>
            <person name="Savchenko A."/>
            <person name="Shiryaev A."/>
            <person name="Soop K."/>
            <person name="Spirin V."/>
            <person name="Szebenyi C."/>
            <person name="Tomsovsky M."/>
            <person name="Tulloss R.E."/>
            <person name="Uehling J."/>
            <person name="Grigoriev I.V."/>
            <person name="Vagvolgyi C."/>
            <person name="Papp T."/>
            <person name="Martin F.M."/>
            <person name="Miettinen O."/>
            <person name="Hibbett D.S."/>
            <person name="Nagy L.G."/>
        </authorList>
    </citation>
    <scope>NUCLEOTIDE SEQUENCE [LARGE SCALE GENOMIC DNA]</scope>
    <source>
        <strain evidence="9 10">FP101781</strain>
    </source>
</reference>
<dbReference type="OrthoDB" id="3176171at2759"/>
<dbReference type="SUPFAM" id="SSF52540">
    <property type="entry name" value="P-loop containing nucleoside triphosphate hydrolases"/>
    <property type="match status" value="1"/>
</dbReference>
<feature type="coiled-coil region" evidence="6">
    <location>
        <begin position="115"/>
        <end position="153"/>
    </location>
</feature>
<protein>
    <submittedName>
        <fullName evidence="9">P-loop containing nucleoside triphosphate hydrolase protein</fullName>
    </submittedName>
</protein>
<keyword evidence="1" id="KW-0493">Microtubule</keyword>
<feature type="compositionally biased region" description="Basic and acidic residues" evidence="7">
    <location>
        <begin position="227"/>
        <end position="237"/>
    </location>
</feature>
<keyword evidence="4 5" id="KW-0505">Motor protein</keyword>
<evidence type="ECO:0000256" key="6">
    <source>
        <dbReference type="SAM" id="Coils"/>
    </source>
</evidence>
<evidence type="ECO:0000256" key="7">
    <source>
        <dbReference type="SAM" id="MobiDB-lite"/>
    </source>
</evidence>
<dbReference type="PANTHER" id="PTHR47972:SF45">
    <property type="entry name" value="PROTEIN CLARET SEGREGATIONAL"/>
    <property type="match status" value="1"/>
</dbReference>
<feature type="region of interest" description="Disordered" evidence="7">
    <location>
        <begin position="1"/>
        <end position="50"/>
    </location>
</feature>
<dbReference type="InterPro" id="IPR001752">
    <property type="entry name" value="Kinesin_motor_dom"/>
</dbReference>
<evidence type="ECO:0000313" key="10">
    <source>
        <dbReference type="Proteomes" id="UP000298030"/>
    </source>
</evidence>
<evidence type="ECO:0000256" key="3">
    <source>
        <dbReference type="ARBA" id="ARBA00022840"/>
    </source>
</evidence>
<evidence type="ECO:0000256" key="4">
    <source>
        <dbReference type="ARBA" id="ARBA00023175"/>
    </source>
</evidence>
<feature type="region of interest" description="Disordered" evidence="7">
    <location>
        <begin position="64"/>
        <end position="99"/>
    </location>
</feature>
<dbReference type="InterPro" id="IPR036961">
    <property type="entry name" value="Kinesin_motor_dom_sf"/>
</dbReference>
<dbReference type="GO" id="GO:0016787">
    <property type="term" value="F:hydrolase activity"/>
    <property type="evidence" value="ECO:0007669"/>
    <property type="project" value="UniProtKB-KW"/>
</dbReference>
<dbReference type="PRINTS" id="PR00380">
    <property type="entry name" value="KINESINHEAVY"/>
</dbReference>
<keyword evidence="10" id="KW-1185">Reference proteome</keyword>
<dbReference type="AlphaFoldDB" id="A0A4Y7TRM6"/>
<dbReference type="GO" id="GO:0007018">
    <property type="term" value="P:microtubule-based movement"/>
    <property type="evidence" value="ECO:0007669"/>
    <property type="project" value="InterPro"/>
</dbReference>
<feature type="domain" description="Kinesin motor" evidence="8">
    <location>
        <begin position="209"/>
        <end position="563"/>
    </location>
</feature>
<dbReference type="GO" id="GO:0005874">
    <property type="term" value="C:microtubule"/>
    <property type="evidence" value="ECO:0007669"/>
    <property type="project" value="UniProtKB-KW"/>
</dbReference>
<sequence length="576" mass="64157">MSAPPTAGPSRVVSKPPSTAAGTRARTISRPGLRSASAATKKVTPPKPSITTIQSQLAELEAARQADAERLSAEMDVERSKMSRIAEQPSQSSRNSYRRRKALELSHKRELVSCRLKHSKEVMELEMDLRKKEREAREVTEDLRVTRNELERERGTVDHLRTTLAGQSQAQLTLTAENTALQNTVVEEVFESETIRRKLHNTILELKGNIRVFCRVRPRFETLDEEERERTKEEMKARMAFPDSDSGEGKKDIVLHSSSESAMGNEAEGGVFEPESTQAEVFEEISQLAQSCIDGYNVCIFAYGQTGSGKSFTMEGGPESDRKSTAVEQVFRVAEEMRSKGWEYKIEGQFLEIHDPKSGRTTVTDATVVLLRSPSQVKTLLARRSKSAKRSSDAHERTLEPLALRVHAPDIWSKRRFPEPCPLHPPPSDWSRCFERRGSRSGYRGTMRRVSEPRRPRGSERLNVSFGPGVTEKERVKETQNINKSLSALGDVIAALGEKGIVTANGGAREVHIPYRNSKLTYLLQNSLSGSSKTLMVLNLSPLAAHLNESLTSLRFATKVNNTRIGPGKKTTPVPA</sequence>
<keyword evidence="6" id="KW-0175">Coiled coil</keyword>
<feature type="binding site" evidence="5">
    <location>
        <begin position="304"/>
        <end position="311"/>
    </location>
    <ligand>
        <name>ATP</name>
        <dbReference type="ChEBI" id="CHEBI:30616"/>
    </ligand>
</feature>
<dbReference type="GO" id="GO:0005524">
    <property type="term" value="F:ATP binding"/>
    <property type="evidence" value="ECO:0007669"/>
    <property type="project" value="UniProtKB-UniRule"/>
</dbReference>
<feature type="region of interest" description="Disordered" evidence="7">
    <location>
        <begin position="227"/>
        <end position="249"/>
    </location>
</feature>
<name>A0A4Y7TRM6_COPMI</name>
<dbReference type="Pfam" id="PF16796">
    <property type="entry name" value="Microtub_bd"/>
    <property type="match status" value="1"/>
</dbReference>
<evidence type="ECO:0000256" key="5">
    <source>
        <dbReference type="PROSITE-ProRule" id="PRU00283"/>
    </source>
</evidence>
<organism evidence="9 10">
    <name type="scientific">Coprinellus micaceus</name>
    <name type="common">Glistening ink-cap mushroom</name>
    <name type="synonym">Coprinus micaceus</name>
    <dbReference type="NCBI Taxonomy" id="71717"/>
    <lineage>
        <taxon>Eukaryota</taxon>
        <taxon>Fungi</taxon>
        <taxon>Dikarya</taxon>
        <taxon>Basidiomycota</taxon>
        <taxon>Agaricomycotina</taxon>
        <taxon>Agaricomycetes</taxon>
        <taxon>Agaricomycetidae</taxon>
        <taxon>Agaricales</taxon>
        <taxon>Agaricineae</taxon>
        <taxon>Psathyrellaceae</taxon>
        <taxon>Coprinellus</taxon>
    </lineage>
</organism>
<comment type="caution">
    <text evidence="9">The sequence shown here is derived from an EMBL/GenBank/DDBJ whole genome shotgun (WGS) entry which is preliminary data.</text>
</comment>
<dbReference type="Gene3D" id="3.40.850.10">
    <property type="entry name" value="Kinesin motor domain"/>
    <property type="match status" value="2"/>
</dbReference>
<accession>A0A4Y7TRM6</accession>
<comment type="similarity">
    <text evidence="5">Belongs to the TRAFAC class myosin-kinesin ATPase superfamily. Kinesin family.</text>
</comment>
<dbReference type="Proteomes" id="UP000298030">
    <property type="component" value="Unassembled WGS sequence"/>
</dbReference>
<dbReference type="InterPro" id="IPR031852">
    <property type="entry name" value="Vik1/Cik1_MT-bd"/>
</dbReference>
<dbReference type="GO" id="GO:0008017">
    <property type="term" value="F:microtubule binding"/>
    <property type="evidence" value="ECO:0007669"/>
    <property type="project" value="InterPro"/>
</dbReference>
<dbReference type="InterPro" id="IPR027417">
    <property type="entry name" value="P-loop_NTPase"/>
</dbReference>
<dbReference type="EMBL" id="QPFP01000005">
    <property type="protein sequence ID" value="TEB36837.1"/>
    <property type="molecule type" value="Genomic_DNA"/>
</dbReference>
<proteinExistence type="inferred from homology"/>
<gene>
    <name evidence="9" type="ORF">FA13DRAFT_1727210</name>
</gene>
<dbReference type="PANTHER" id="PTHR47972">
    <property type="entry name" value="KINESIN-LIKE PROTEIN KLP-3"/>
    <property type="match status" value="1"/>
</dbReference>
<feature type="compositionally biased region" description="Basic and acidic residues" evidence="7">
    <location>
        <begin position="64"/>
        <end position="81"/>
    </location>
</feature>
<keyword evidence="2 5" id="KW-0547">Nucleotide-binding</keyword>
<keyword evidence="9" id="KW-0378">Hydrolase</keyword>
<dbReference type="PROSITE" id="PS50067">
    <property type="entry name" value="KINESIN_MOTOR_2"/>
    <property type="match status" value="1"/>
</dbReference>
<dbReference type="Pfam" id="PF00225">
    <property type="entry name" value="Kinesin"/>
    <property type="match status" value="1"/>
</dbReference>
<evidence type="ECO:0000259" key="8">
    <source>
        <dbReference type="PROSITE" id="PS50067"/>
    </source>
</evidence>
<dbReference type="STRING" id="71717.A0A4Y7TRM6"/>
<evidence type="ECO:0000313" key="9">
    <source>
        <dbReference type="EMBL" id="TEB36837.1"/>
    </source>
</evidence>